<keyword evidence="2" id="KW-0560">Oxidoreductase</keyword>
<dbReference type="CDD" id="cd05269">
    <property type="entry name" value="TMR_SDR_a"/>
    <property type="match status" value="1"/>
</dbReference>
<dbReference type="Proteomes" id="UP000320672">
    <property type="component" value="Chromosome"/>
</dbReference>
<dbReference type="InterPro" id="IPR036291">
    <property type="entry name" value="NAD(P)-bd_dom_sf"/>
</dbReference>
<dbReference type="PANTHER" id="PTHR47129:SF1">
    <property type="entry name" value="NMRA-LIKE DOMAIN-CONTAINING PROTEIN"/>
    <property type="match status" value="1"/>
</dbReference>
<gene>
    <name evidence="2" type="primary">qorB</name>
    <name evidence="2" type="ORF">FF011L_34130</name>
</gene>
<dbReference type="EMBL" id="CP036262">
    <property type="protein sequence ID" value="QDS94633.1"/>
    <property type="molecule type" value="Genomic_DNA"/>
</dbReference>
<sequence>MSTKNTFAITAASGQLGSEIVLATAEIVGTDNVIGLARTPSKAESLGVEIRPGDYTSRRDLQESLCGVDTLLLISGMDAPDKRIQQHRNVIDSAKQAGVRKIVYTSIQGAEQNTAFSPIVQSNRQTEQDVRESGLAWVIGRNGIYIEPDVDYIATYIERGEIANCASDGKCGYTTRSELAYAYARMMAESKHDGQTYNLHGEAITQQQLTEYMNTAFGTDLKYRSMSVQEYREDRIAELGEFMGNVIAGIYEGIRNGEVNNPSHFTEAAGRDHLSWKVYFDGLKESVPPR</sequence>
<dbReference type="Gene3D" id="3.90.25.10">
    <property type="entry name" value="UDP-galactose 4-epimerase, domain 1"/>
    <property type="match status" value="1"/>
</dbReference>
<dbReference type="Pfam" id="PF13460">
    <property type="entry name" value="NAD_binding_10"/>
    <property type="match status" value="1"/>
</dbReference>
<organism evidence="2 3">
    <name type="scientific">Roseimaritima multifibrata</name>
    <dbReference type="NCBI Taxonomy" id="1930274"/>
    <lineage>
        <taxon>Bacteria</taxon>
        <taxon>Pseudomonadati</taxon>
        <taxon>Planctomycetota</taxon>
        <taxon>Planctomycetia</taxon>
        <taxon>Pirellulales</taxon>
        <taxon>Pirellulaceae</taxon>
        <taxon>Roseimaritima</taxon>
    </lineage>
</organism>
<dbReference type="GO" id="GO:0003955">
    <property type="term" value="F:NAD(P)H dehydrogenase (quinone) activity"/>
    <property type="evidence" value="ECO:0007669"/>
    <property type="project" value="UniProtKB-EC"/>
</dbReference>
<proteinExistence type="predicted"/>
<feature type="domain" description="NAD(P)-binding" evidence="1">
    <location>
        <begin position="12"/>
        <end position="148"/>
    </location>
</feature>
<evidence type="ECO:0000259" key="1">
    <source>
        <dbReference type="Pfam" id="PF13460"/>
    </source>
</evidence>
<keyword evidence="3" id="KW-1185">Reference proteome</keyword>
<protein>
    <submittedName>
        <fullName evidence="2">Quinone oxidoreductase 2</fullName>
        <ecNumber evidence="2">1.6.5.2</ecNumber>
    </submittedName>
</protein>
<reference evidence="2 3" key="1">
    <citation type="submission" date="2019-02" db="EMBL/GenBank/DDBJ databases">
        <title>Deep-cultivation of Planctomycetes and their phenomic and genomic characterization uncovers novel biology.</title>
        <authorList>
            <person name="Wiegand S."/>
            <person name="Jogler M."/>
            <person name="Boedeker C."/>
            <person name="Pinto D."/>
            <person name="Vollmers J."/>
            <person name="Rivas-Marin E."/>
            <person name="Kohn T."/>
            <person name="Peeters S.H."/>
            <person name="Heuer A."/>
            <person name="Rast P."/>
            <person name="Oberbeckmann S."/>
            <person name="Bunk B."/>
            <person name="Jeske O."/>
            <person name="Meyerdierks A."/>
            <person name="Storesund J.E."/>
            <person name="Kallscheuer N."/>
            <person name="Luecker S."/>
            <person name="Lage O.M."/>
            <person name="Pohl T."/>
            <person name="Merkel B.J."/>
            <person name="Hornburger P."/>
            <person name="Mueller R.-W."/>
            <person name="Bruemmer F."/>
            <person name="Labrenz M."/>
            <person name="Spormann A.M."/>
            <person name="Op den Camp H."/>
            <person name="Overmann J."/>
            <person name="Amann R."/>
            <person name="Jetten M.S.M."/>
            <person name="Mascher T."/>
            <person name="Medema M.H."/>
            <person name="Devos D.P."/>
            <person name="Kaster A.-K."/>
            <person name="Ovreas L."/>
            <person name="Rohde M."/>
            <person name="Galperin M.Y."/>
            <person name="Jogler C."/>
        </authorList>
    </citation>
    <scope>NUCLEOTIDE SEQUENCE [LARGE SCALE GENOMIC DNA]</scope>
    <source>
        <strain evidence="2 3">FF011L</strain>
    </source>
</reference>
<dbReference type="InterPro" id="IPR052718">
    <property type="entry name" value="NmrA-type_oxidoreductase"/>
</dbReference>
<evidence type="ECO:0000313" key="3">
    <source>
        <dbReference type="Proteomes" id="UP000320672"/>
    </source>
</evidence>
<dbReference type="EC" id="1.6.5.2" evidence="2"/>
<dbReference type="AlphaFoldDB" id="A0A517MIC5"/>
<dbReference type="RefSeq" id="WP_145352632.1">
    <property type="nucleotide sequence ID" value="NZ_CP036262.1"/>
</dbReference>
<evidence type="ECO:0000313" key="2">
    <source>
        <dbReference type="EMBL" id="QDS94633.1"/>
    </source>
</evidence>
<dbReference type="KEGG" id="rml:FF011L_34130"/>
<dbReference type="OrthoDB" id="152510at2"/>
<dbReference type="Gene3D" id="3.40.50.720">
    <property type="entry name" value="NAD(P)-binding Rossmann-like Domain"/>
    <property type="match status" value="1"/>
</dbReference>
<dbReference type="SUPFAM" id="SSF51735">
    <property type="entry name" value="NAD(P)-binding Rossmann-fold domains"/>
    <property type="match status" value="1"/>
</dbReference>
<accession>A0A517MIC5</accession>
<name>A0A517MIC5_9BACT</name>
<dbReference type="PANTHER" id="PTHR47129">
    <property type="entry name" value="QUINONE OXIDOREDUCTASE 2"/>
    <property type="match status" value="1"/>
</dbReference>
<dbReference type="InterPro" id="IPR016040">
    <property type="entry name" value="NAD(P)-bd_dom"/>
</dbReference>